<dbReference type="GO" id="GO:0016810">
    <property type="term" value="F:hydrolase activity, acting on carbon-nitrogen (but not peptide) bonds"/>
    <property type="evidence" value="ECO:0007669"/>
    <property type="project" value="InterPro"/>
</dbReference>
<dbReference type="AlphaFoldDB" id="A0A3T0D6V3"/>
<gene>
    <name evidence="2" type="ORF">ELD05_09335</name>
</gene>
<dbReference type="PROSITE" id="PS51677">
    <property type="entry name" value="NODB"/>
    <property type="match status" value="1"/>
</dbReference>
<reference evidence="2 3" key="1">
    <citation type="submission" date="2018-12" db="EMBL/GenBank/DDBJ databases">
        <title>Genome sequence from the cellulolytic species, Caldicellulosiruptor changbaiensis.</title>
        <authorList>
            <person name="Blumer-Schuette S.E."/>
            <person name="Mendoza C."/>
        </authorList>
    </citation>
    <scope>NUCLEOTIDE SEQUENCE [LARGE SCALE GENOMIC DNA]</scope>
    <source>
        <strain evidence="2 3">CBS-Z</strain>
    </source>
</reference>
<dbReference type="PANTHER" id="PTHR10587:SF125">
    <property type="entry name" value="POLYSACCHARIDE DEACETYLASE YHEN-RELATED"/>
    <property type="match status" value="1"/>
</dbReference>
<accession>A0A3T0D6V3</accession>
<proteinExistence type="predicted"/>
<dbReference type="Gene3D" id="3.20.20.370">
    <property type="entry name" value="Glycoside hydrolase/deacetylase"/>
    <property type="match status" value="1"/>
</dbReference>
<dbReference type="InterPro" id="IPR002509">
    <property type="entry name" value="NODB_dom"/>
</dbReference>
<dbReference type="Proteomes" id="UP000282930">
    <property type="component" value="Chromosome"/>
</dbReference>
<dbReference type="InterPro" id="IPR011330">
    <property type="entry name" value="Glyco_hydro/deAcase_b/a-brl"/>
</dbReference>
<dbReference type="KEGG" id="ccha:ELD05_09335"/>
<feature type="domain" description="NodB homology" evidence="1">
    <location>
        <begin position="115"/>
        <end position="303"/>
    </location>
</feature>
<evidence type="ECO:0000313" key="3">
    <source>
        <dbReference type="Proteomes" id="UP000282930"/>
    </source>
</evidence>
<dbReference type="EMBL" id="CP034791">
    <property type="protein sequence ID" value="AZT90827.1"/>
    <property type="molecule type" value="Genomic_DNA"/>
</dbReference>
<keyword evidence="3" id="KW-1185">Reference proteome</keyword>
<organism evidence="2 3">
    <name type="scientific">Caldicellulosiruptor changbaiensis</name>
    <dbReference type="NCBI Taxonomy" id="1222016"/>
    <lineage>
        <taxon>Bacteria</taxon>
        <taxon>Bacillati</taxon>
        <taxon>Bacillota</taxon>
        <taxon>Bacillota incertae sedis</taxon>
        <taxon>Caldicellulosiruptorales</taxon>
        <taxon>Caldicellulosiruptoraceae</taxon>
        <taxon>Caldicellulosiruptor</taxon>
    </lineage>
</organism>
<sequence length="324" mass="36808">MKLKKILAVILLTLLAIALVTSVAIKTEQILTSVILKSRHNAEKTAPPSSLAQKNFKVQPFNIISKNLNEVTNTNKSTAQKFLEPVTRSVYETTKPFSPVSDLHDTSNIKNISKKVIYLTIDDGPSSETPKILEILEKEGIKATFFVVGYNCVKYPNFLKQISQKGHLIGNHSYSHKYKVIYKSFKNFVDDFNKAQDVIYQITGIKPKYYRFPGGSLNKVSPQIKKFFDKNKVIYIDWNAITGDSSKNHEKLTYKDIIKMTFATIKNKNQIVLLMHDSPTKKNVIEALPYIIKTLKSQGYVFETVDKMPKPLQFKTKTKAASLH</sequence>
<dbReference type="RefSeq" id="WP_127352209.1">
    <property type="nucleotide sequence ID" value="NZ_CP034791.1"/>
</dbReference>
<dbReference type="PANTHER" id="PTHR10587">
    <property type="entry name" value="GLYCOSYL TRANSFERASE-RELATED"/>
    <property type="match status" value="1"/>
</dbReference>
<name>A0A3T0D6V3_9FIRM</name>
<protein>
    <submittedName>
        <fullName evidence="2">Polysaccharide deacetylase</fullName>
    </submittedName>
</protein>
<dbReference type="GO" id="GO:0005975">
    <property type="term" value="P:carbohydrate metabolic process"/>
    <property type="evidence" value="ECO:0007669"/>
    <property type="project" value="InterPro"/>
</dbReference>
<dbReference type="Pfam" id="PF01522">
    <property type="entry name" value="Polysacc_deac_1"/>
    <property type="match status" value="1"/>
</dbReference>
<dbReference type="InterPro" id="IPR050248">
    <property type="entry name" value="Polysacc_deacetylase_ArnD"/>
</dbReference>
<evidence type="ECO:0000313" key="2">
    <source>
        <dbReference type="EMBL" id="AZT90827.1"/>
    </source>
</evidence>
<dbReference type="CDD" id="cd10944">
    <property type="entry name" value="CE4_SmPgdA_like"/>
    <property type="match status" value="1"/>
</dbReference>
<evidence type="ECO:0000259" key="1">
    <source>
        <dbReference type="PROSITE" id="PS51677"/>
    </source>
</evidence>
<dbReference type="SUPFAM" id="SSF88713">
    <property type="entry name" value="Glycoside hydrolase/deacetylase"/>
    <property type="match status" value="1"/>
</dbReference>